<comment type="subcellular location">
    <subcellularLocation>
        <location evidence="1">Membrane</location>
        <topology evidence="1">Multi-pass membrane protein</topology>
    </subcellularLocation>
</comment>
<proteinExistence type="inferred from homology"/>
<evidence type="ECO:0000256" key="9">
    <source>
        <dbReference type="ARBA" id="ARBA00023136"/>
    </source>
</evidence>
<comment type="caution">
    <text evidence="12">The sequence shown here is derived from an EMBL/GenBank/DDBJ whole genome shotgun (WGS) entry which is preliminary data.</text>
</comment>
<dbReference type="InterPro" id="IPR039055">
    <property type="entry name" value="MCU_fam"/>
</dbReference>
<dbReference type="Pfam" id="PF04678">
    <property type="entry name" value="MCU"/>
    <property type="match status" value="1"/>
</dbReference>
<keyword evidence="6" id="KW-0106">Calcium</keyword>
<dbReference type="AlphaFoldDB" id="A0ABD1P5W5"/>
<evidence type="ECO:0000256" key="1">
    <source>
        <dbReference type="ARBA" id="ARBA00004141"/>
    </source>
</evidence>
<reference evidence="13" key="1">
    <citation type="submission" date="2024-07" db="EMBL/GenBank/DDBJ databases">
        <title>Two chromosome-level genome assemblies of Korean endemic species Abeliophyllum distichum and Forsythia ovata (Oleaceae).</title>
        <authorList>
            <person name="Jang H."/>
        </authorList>
    </citation>
    <scope>NUCLEOTIDE SEQUENCE [LARGE SCALE GENOMIC DNA]</scope>
</reference>
<comment type="similarity">
    <text evidence="2">Belongs to the MCU (TC 1.A.77) family.</text>
</comment>
<sequence length="366" mass="41940">MALRRTFAKRLFNATNRESSSPPVTILEHSPKPLNAVEAHFHRKFLTSPDSAATGFFRRFLQRRAINNHSSPSSLPAFLTLPVGDKLREKLKSLNIAGDDRLRLDGLSPPLHPVAENDEFGLSVKDAKRVLRSMQLEKVKEKLRNIPASTIPYGEFVRICDDVCGNKEKGREFSKALDESGNVIVLGNVVFLRPDQVAKSMGRLISESIAMPNDPRREELDRLENQKALIDQKAQSLVRGELYCGLGFLVLQTLGFMRLTFWELSWDVMEPICFFVTSLHFAFAYTFFLRTSKEPTFEGYFQRRFKTKQKKLMKIHNFDIERYNKLREAFYPNSSIQEHCRNVVQYGDHARGTLFSSVHALDIPNV</sequence>
<dbReference type="GO" id="GO:0006816">
    <property type="term" value="P:calcium ion transport"/>
    <property type="evidence" value="ECO:0007669"/>
    <property type="project" value="UniProtKB-KW"/>
</dbReference>
<dbReference type="PANTHER" id="PTHR13462">
    <property type="entry name" value="CALCIUM UNIPORTER PROTEIN, MITOCHONDRIAL"/>
    <property type="match status" value="1"/>
</dbReference>
<keyword evidence="4" id="KW-0109">Calcium transport</keyword>
<name>A0ABD1P5W5_9LAMI</name>
<keyword evidence="9 10" id="KW-0472">Membrane</keyword>
<evidence type="ECO:0000256" key="6">
    <source>
        <dbReference type="ARBA" id="ARBA00022837"/>
    </source>
</evidence>
<evidence type="ECO:0000313" key="13">
    <source>
        <dbReference type="Proteomes" id="UP001604277"/>
    </source>
</evidence>
<evidence type="ECO:0000313" key="12">
    <source>
        <dbReference type="EMBL" id="KAL2459082.1"/>
    </source>
</evidence>
<keyword evidence="3" id="KW-0813">Transport</keyword>
<dbReference type="Proteomes" id="UP001604277">
    <property type="component" value="Unassembled WGS sequence"/>
</dbReference>
<protein>
    <submittedName>
        <fullName evidence="12">Calcium uniporter protein 2</fullName>
    </submittedName>
</protein>
<dbReference type="GO" id="GO:0016020">
    <property type="term" value="C:membrane"/>
    <property type="evidence" value="ECO:0007669"/>
    <property type="project" value="UniProtKB-SubCell"/>
</dbReference>
<evidence type="ECO:0000256" key="5">
    <source>
        <dbReference type="ARBA" id="ARBA00022692"/>
    </source>
</evidence>
<keyword evidence="13" id="KW-1185">Reference proteome</keyword>
<evidence type="ECO:0000256" key="4">
    <source>
        <dbReference type="ARBA" id="ARBA00022568"/>
    </source>
</evidence>
<evidence type="ECO:0000256" key="8">
    <source>
        <dbReference type="ARBA" id="ARBA00023065"/>
    </source>
</evidence>
<evidence type="ECO:0000256" key="10">
    <source>
        <dbReference type="SAM" id="Phobius"/>
    </source>
</evidence>
<keyword evidence="7 10" id="KW-1133">Transmembrane helix</keyword>
<evidence type="ECO:0000256" key="3">
    <source>
        <dbReference type="ARBA" id="ARBA00022448"/>
    </source>
</evidence>
<feature type="domain" description="Calcium uniporter protein C-terminal" evidence="11">
    <location>
        <begin position="168"/>
        <end position="326"/>
    </location>
</feature>
<gene>
    <name evidence="12" type="ORF">Fot_55100</name>
</gene>
<organism evidence="12 13">
    <name type="scientific">Forsythia ovata</name>
    <dbReference type="NCBI Taxonomy" id="205694"/>
    <lineage>
        <taxon>Eukaryota</taxon>
        <taxon>Viridiplantae</taxon>
        <taxon>Streptophyta</taxon>
        <taxon>Embryophyta</taxon>
        <taxon>Tracheophyta</taxon>
        <taxon>Spermatophyta</taxon>
        <taxon>Magnoliopsida</taxon>
        <taxon>eudicotyledons</taxon>
        <taxon>Gunneridae</taxon>
        <taxon>Pentapetalae</taxon>
        <taxon>asterids</taxon>
        <taxon>lamiids</taxon>
        <taxon>Lamiales</taxon>
        <taxon>Oleaceae</taxon>
        <taxon>Forsythieae</taxon>
        <taxon>Forsythia</taxon>
    </lineage>
</organism>
<dbReference type="EMBL" id="JBFOLJ010000024">
    <property type="protein sequence ID" value="KAL2459082.1"/>
    <property type="molecule type" value="Genomic_DNA"/>
</dbReference>
<accession>A0ABD1P5W5</accession>
<feature type="transmembrane region" description="Helical" evidence="10">
    <location>
        <begin position="242"/>
        <end position="262"/>
    </location>
</feature>
<feature type="transmembrane region" description="Helical" evidence="10">
    <location>
        <begin position="268"/>
        <end position="288"/>
    </location>
</feature>
<keyword evidence="5 10" id="KW-0812">Transmembrane</keyword>
<keyword evidence="8" id="KW-0406">Ion transport</keyword>
<dbReference type="PANTHER" id="PTHR13462:SF17">
    <property type="entry name" value="CALCIUM UNIPORTER PROTEIN 4, MITOCHONDRIAL"/>
    <property type="match status" value="1"/>
</dbReference>
<evidence type="ECO:0000256" key="7">
    <source>
        <dbReference type="ARBA" id="ARBA00022989"/>
    </source>
</evidence>
<evidence type="ECO:0000259" key="11">
    <source>
        <dbReference type="Pfam" id="PF04678"/>
    </source>
</evidence>
<evidence type="ECO:0000256" key="2">
    <source>
        <dbReference type="ARBA" id="ARBA00005653"/>
    </source>
</evidence>
<dbReference type="InterPro" id="IPR006769">
    <property type="entry name" value="MCU_C"/>
</dbReference>